<feature type="compositionally biased region" description="Low complexity" evidence="1">
    <location>
        <begin position="28"/>
        <end position="38"/>
    </location>
</feature>
<gene>
    <name evidence="2" type="ORF">H2O64_23915</name>
</gene>
<evidence type="ECO:0000256" key="1">
    <source>
        <dbReference type="SAM" id="MobiDB-lite"/>
    </source>
</evidence>
<feature type="non-terminal residue" evidence="2">
    <location>
        <position position="1"/>
    </location>
</feature>
<feature type="non-terminal residue" evidence="2">
    <location>
        <position position="261"/>
    </location>
</feature>
<keyword evidence="3" id="KW-1185">Reference proteome</keyword>
<evidence type="ECO:0000313" key="2">
    <source>
        <dbReference type="EMBL" id="MBC8757731.1"/>
    </source>
</evidence>
<dbReference type="EMBL" id="JACGWS010000040">
    <property type="protein sequence ID" value="MBC8757731.1"/>
    <property type="molecule type" value="Genomic_DNA"/>
</dbReference>
<name>A0ABR7QH94_9FLAO</name>
<accession>A0ABR7QH94</accession>
<protein>
    <submittedName>
        <fullName evidence="2">Uncharacterized protein</fullName>
    </submittedName>
</protein>
<organism evidence="2 3">
    <name type="scientific">Kordia aestuariivivens</name>
    <dbReference type="NCBI Taxonomy" id="2759037"/>
    <lineage>
        <taxon>Bacteria</taxon>
        <taxon>Pseudomonadati</taxon>
        <taxon>Bacteroidota</taxon>
        <taxon>Flavobacteriia</taxon>
        <taxon>Flavobacteriales</taxon>
        <taxon>Flavobacteriaceae</taxon>
        <taxon>Kordia</taxon>
    </lineage>
</organism>
<sequence length="261" mass="25672">TDANNDGIADGTPNAITGIPSSAGTGVGVPTDTDGNVGENLPNFLDADADDDGCSDANEYYGNNTADGGDGGQYGSDPAAVNANGTVTAASYPATGADIDGGGTADYVDITGDDPDADGTANACDLDDDNDGNPDASDPNPLVPSAVADSATAMVGMSATIDILTNDDFLPDNSGTAGSDIYISDAGTGTGVGIISFDENTGELIYTPALIEGGMSVTIDYTVCNDLTGDGPTLDDVCATATVTILVAMGPDADMDGIPDA</sequence>
<feature type="region of interest" description="Disordered" evidence="1">
    <location>
        <begin position="106"/>
        <end position="142"/>
    </location>
</feature>
<evidence type="ECO:0000313" key="3">
    <source>
        <dbReference type="Proteomes" id="UP000619238"/>
    </source>
</evidence>
<comment type="caution">
    <text evidence="2">The sequence shown here is derived from an EMBL/GenBank/DDBJ whole genome shotgun (WGS) entry which is preliminary data.</text>
</comment>
<dbReference type="Proteomes" id="UP000619238">
    <property type="component" value="Unassembled WGS sequence"/>
</dbReference>
<feature type="region of interest" description="Disordered" evidence="1">
    <location>
        <begin position="1"/>
        <end position="77"/>
    </location>
</feature>
<proteinExistence type="predicted"/>
<reference evidence="2 3" key="1">
    <citation type="submission" date="2020-07" db="EMBL/GenBank/DDBJ databases">
        <title>Description of Kordia aestuariivivens sp. nov., isolated from a tidal flat.</title>
        <authorList>
            <person name="Park S."/>
            <person name="Yoon J.-H."/>
        </authorList>
    </citation>
    <scope>NUCLEOTIDE SEQUENCE [LARGE SCALE GENOMIC DNA]</scope>
    <source>
        <strain evidence="2 3">YSTF-M3</strain>
    </source>
</reference>